<sequence length="432" mass="47290">MTLRKTRFLSTAAVITVGGLALAGCSGGGGGGDGYDPDEEITLNFSLWGNDVRADLYQQVFDAFEEEYPNITVNKSFLDFPAYWEKRQTEAAGGGLPDVMQFDYSYLRQYSENGLLLDLAPYIGEEISDESLAENILSIGEVAGGTFGIPTSTNAWGLFGNTKLLADAGVEDFAGGTYDEYTDWMKQARATAEENGVDAWGSADWAGRIQVFEQYMRSQGTDLFTEEGEPNFTEDDLRTFWDMTSEAREDFAFPAQRWAEVYPLSGFDAALLMSEGTWDNFGAGYLGNLGEEYTELSLQEPPVFEEGAKDLYLKPSMLHSVAANTDHPEASAMLVDFLINSEESGEIFGTDRGLPASTVALEAADLDELSEQIKQYETDIADRLGDAPPVPIVGYGTLEQKFLDLGKELGFGTLTVDEAVDQFFNEMDAALS</sequence>
<feature type="signal peptide" evidence="2">
    <location>
        <begin position="1"/>
        <end position="23"/>
    </location>
</feature>
<dbReference type="AlphaFoldDB" id="A0A9D2KGU7"/>
<comment type="caution">
    <text evidence="3">The sequence shown here is derived from an EMBL/GenBank/DDBJ whole genome shotgun (WGS) entry which is preliminary data.</text>
</comment>
<dbReference type="Pfam" id="PF01547">
    <property type="entry name" value="SBP_bac_1"/>
    <property type="match status" value="1"/>
</dbReference>
<reference evidence="3" key="2">
    <citation type="submission" date="2021-04" db="EMBL/GenBank/DDBJ databases">
        <authorList>
            <person name="Gilroy R."/>
        </authorList>
    </citation>
    <scope>NUCLEOTIDE SEQUENCE</scope>
    <source>
        <strain evidence="3">ChiHjej8B7-3636</strain>
    </source>
</reference>
<evidence type="ECO:0000313" key="3">
    <source>
        <dbReference type="EMBL" id="HJA05084.1"/>
    </source>
</evidence>
<dbReference type="Proteomes" id="UP000824220">
    <property type="component" value="Unassembled WGS sequence"/>
</dbReference>
<gene>
    <name evidence="3" type="ORF">H9800_09535</name>
</gene>
<reference evidence="3" key="1">
    <citation type="journal article" date="2021" name="PeerJ">
        <title>Extensive microbial diversity within the chicken gut microbiome revealed by metagenomics and culture.</title>
        <authorList>
            <person name="Gilroy R."/>
            <person name="Ravi A."/>
            <person name="Getino M."/>
            <person name="Pursley I."/>
            <person name="Horton D.L."/>
            <person name="Alikhan N.F."/>
            <person name="Baker D."/>
            <person name="Gharbi K."/>
            <person name="Hall N."/>
            <person name="Watson M."/>
            <person name="Adriaenssens E.M."/>
            <person name="Foster-Nyarko E."/>
            <person name="Jarju S."/>
            <person name="Secka A."/>
            <person name="Antonio M."/>
            <person name="Oren A."/>
            <person name="Chaudhuri R.R."/>
            <person name="La Ragione R."/>
            <person name="Hildebrand F."/>
            <person name="Pallen M.J."/>
        </authorList>
    </citation>
    <scope>NUCLEOTIDE SEQUENCE</scope>
    <source>
        <strain evidence="3">ChiHjej8B7-3636</strain>
    </source>
</reference>
<feature type="chain" id="PRO_5039391192" evidence="2">
    <location>
        <begin position="24"/>
        <end position="432"/>
    </location>
</feature>
<keyword evidence="2" id="KW-0732">Signal</keyword>
<keyword evidence="1" id="KW-0175">Coiled coil</keyword>
<evidence type="ECO:0000256" key="2">
    <source>
        <dbReference type="SAM" id="SignalP"/>
    </source>
</evidence>
<protein>
    <submittedName>
        <fullName evidence="3">Extracellular solute-binding protein</fullName>
    </submittedName>
</protein>
<evidence type="ECO:0000313" key="4">
    <source>
        <dbReference type="Proteomes" id="UP000824220"/>
    </source>
</evidence>
<dbReference type="PANTHER" id="PTHR43649">
    <property type="entry name" value="ARABINOSE-BINDING PROTEIN-RELATED"/>
    <property type="match status" value="1"/>
</dbReference>
<organism evidence="3 4">
    <name type="scientific">Candidatus Microbacterium stercoravium</name>
    <dbReference type="NCBI Taxonomy" id="2838697"/>
    <lineage>
        <taxon>Bacteria</taxon>
        <taxon>Bacillati</taxon>
        <taxon>Actinomycetota</taxon>
        <taxon>Actinomycetes</taxon>
        <taxon>Micrococcales</taxon>
        <taxon>Microbacteriaceae</taxon>
        <taxon>Microbacterium</taxon>
    </lineage>
</organism>
<evidence type="ECO:0000256" key="1">
    <source>
        <dbReference type="SAM" id="Coils"/>
    </source>
</evidence>
<feature type="coiled-coil region" evidence="1">
    <location>
        <begin position="359"/>
        <end position="386"/>
    </location>
</feature>
<dbReference type="SUPFAM" id="SSF53850">
    <property type="entry name" value="Periplasmic binding protein-like II"/>
    <property type="match status" value="1"/>
</dbReference>
<name>A0A9D2KGU7_9MICO</name>
<dbReference type="EMBL" id="DXAM01000137">
    <property type="protein sequence ID" value="HJA05084.1"/>
    <property type="molecule type" value="Genomic_DNA"/>
</dbReference>
<accession>A0A9D2KGU7</accession>
<dbReference type="Gene3D" id="3.40.190.10">
    <property type="entry name" value="Periplasmic binding protein-like II"/>
    <property type="match status" value="2"/>
</dbReference>
<dbReference type="InterPro" id="IPR006059">
    <property type="entry name" value="SBP"/>
</dbReference>
<dbReference type="InterPro" id="IPR050490">
    <property type="entry name" value="Bact_solute-bd_prot1"/>
</dbReference>
<dbReference type="PANTHER" id="PTHR43649:SF12">
    <property type="entry name" value="DIACETYLCHITOBIOSE BINDING PROTEIN DASA"/>
    <property type="match status" value="1"/>
</dbReference>
<proteinExistence type="predicted"/>
<dbReference type="PROSITE" id="PS51257">
    <property type="entry name" value="PROKAR_LIPOPROTEIN"/>
    <property type="match status" value="1"/>
</dbReference>